<dbReference type="Proteomes" id="UP000239430">
    <property type="component" value="Unassembled WGS sequence"/>
</dbReference>
<gene>
    <name evidence="1" type="ORF">MOST_28530</name>
</gene>
<evidence type="ECO:0000313" key="2">
    <source>
        <dbReference type="Proteomes" id="UP000239430"/>
    </source>
</evidence>
<organism evidence="1 2">
    <name type="scientific">Neomoorella stamsii</name>
    <dbReference type="NCBI Taxonomy" id="1266720"/>
    <lineage>
        <taxon>Bacteria</taxon>
        <taxon>Bacillati</taxon>
        <taxon>Bacillota</taxon>
        <taxon>Clostridia</taxon>
        <taxon>Neomoorellales</taxon>
        <taxon>Neomoorellaceae</taxon>
        <taxon>Neomoorella</taxon>
    </lineage>
</organism>
<proteinExistence type="predicted"/>
<reference evidence="1 2" key="1">
    <citation type="submission" date="2018-03" db="EMBL/GenBank/DDBJ databases">
        <title>Genome sequence of Moorella stamsii DSM 26217.</title>
        <authorList>
            <person name="Poehlein A."/>
            <person name="Daniel R."/>
        </authorList>
    </citation>
    <scope>NUCLEOTIDE SEQUENCE [LARGE SCALE GENOMIC DNA]</scope>
    <source>
        <strain evidence="2">DSM 26217</strain>
    </source>
</reference>
<comment type="caution">
    <text evidence="1">The sequence shown here is derived from an EMBL/GenBank/DDBJ whole genome shotgun (WGS) entry which is preliminary data.</text>
</comment>
<dbReference type="EMBL" id="PVXL01000067">
    <property type="protein sequence ID" value="PRR69976.1"/>
    <property type="molecule type" value="Genomic_DNA"/>
</dbReference>
<dbReference type="AlphaFoldDB" id="A0A9X7J094"/>
<protein>
    <submittedName>
        <fullName evidence="1">Uncharacterized protein</fullName>
    </submittedName>
</protein>
<evidence type="ECO:0000313" key="1">
    <source>
        <dbReference type="EMBL" id="PRR69976.1"/>
    </source>
</evidence>
<keyword evidence="2" id="KW-1185">Reference proteome</keyword>
<accession>A0A9X7J094</accession>
<dbReference type="RefSeq" id="WP_157049497.1">
    <property type="nucleotide sequence ID" value="NZ_PVXL01000067.1"/>
</dbReference>
<name>A0A9X7J094_9FIRM</name>
<sequence length="53" mass="5677">MPNKLWHPVFVTALKEALSDAPPGQVEIQAEVALSSRPLAQRNGEGAATYVFA</sequence>